<dbReference type="GO" id="GO:0005886">
    <property type="term" value="C:plasma membrane"/>
    <property type="evidence" value="ECO:0007669"/>
    <property type="project" value="UniProtKB-SubCell"/>
</dbReference>
<keyword evidence="6" id="KW-1003">Cell membrane</keyword>
<evidence type="ECO:0000256" key="6">
    <source>
        <dbReference type="RuleBase" id="RU363041"/>
    </source>
</evidence>
<dbReference type="AlphaFoldDB" id="A0A378I4S4"/>
<dbReference type="EMBL" id="UGNV01000001">
    <property type="protein sequence ID" value="STX30207.1"/>
    <property type="molecule type" value="Genomic_DNA"/>
</dbReference>
<comment type="subcellular location">
    <subcellularLocation>
        <location evidence="6">Cell membrane</location>
        <topology evidence="6">Multi-pass membrane protein</topology>
    </subcellularLocation>
    <subcellularLocation>
        <location evidence="1">Membrane</location>
        <topology evidence="1">Multi-pass membrane protein</topology>
    </subcellularLocation>
</comment>
<dbReference type="PANTHER" id="PTHR43483:SF3">
    <property type="entry name" value="MEMBRANE TRANSPORTER PROTEIN HI_0806-RELATED"/>
    <property type="match status" value="1"/>
</dbReference>
<keyword evidence="5 6" id="KW-0472">Membrane</keyword>
<name>A0A378I4S4_9GAMM</name>
<feature type="transmembrane region" description="Helical" evidence="6">
    <location>
        <begin position="12"/>
        <end position="43"/>
    </location>
</feature>
<evidence type="ECO:0000313" key="7">
    <source>
        <dbReference type="EMBL" id="STX30207.1"/>
    </source>
</evidence>
<dbReference type="PANTHER" id="PTHR43483">
    <property type="entry name" value="MEMBRANE TRANSPORTER PROTEIN HI_0806-RELATED"/>
    <property type="match status" value="1"/>
</dbReference>
<keyword evidence="3 6" id="KW-0812">Transmembrane</keyword>
<feature type="transmembrane region" description="Helical" evidence="6">
    <location>
        <begin position="218"/>
        <end position="236"/>
    </location>
</feature>
<evidence type="ECO:0000256" key="5">
    <source>
        <dbReference type="ARBA" id="ARBA00023136"/>
    </source>
</evidence>
<comment type="similarity">
    <text evidence="2 6">Belongs to the 4-toluene sulfonate uptake permease (TSUP) (TC 2.A.102) family.</text>
</comment>
<keyword evidence="8" id="KW-1185">Reference proteome</keyword>
<reference evidence="7 8" key="1">
    <citation type="submission" date="2018-06" db="EMBL/GenBank/DDBJ databases">
        <authorList>
            <consortium name="Pathogen Informatics"/>
            <person name="Doyle S."/>
        </authorList>
    </citation>
    <scope>NUCLEOTIDE SEQUENCE [LARGE SCALE GENOMIC DNA]</scope>
    <source>
        <strain evidence="7 8">NCTC13315</strain>
    </source>
</reference>
<accession>A0A378I4S4</accession>
<evidence type="ECO:0000256" key="3">
    <source>
        <dbReference type="ARBA" id="ARBA00022692"/>
    </source>
</evidence>
<feature type="transmembrane region" description="Helical" evidence="6">
    <location>
        <begin position="91"/>
        <end position="111"/>
    </location>
</feature>
<gene>
    <name evidence="7" type="ORF">NCTC13315_02772</name>
</gene>
<evidence type="ECO:0000313" key="8">
    <source>
        <dbReference type="Proteomes" id="UP000254968"/>
    </source>
</evidence>
<protein>
    <recommendedName>
        <fullName evidence="6">Probable membrane transporter protein</fullName>
    </recommendedName>
</protein>
<evidence type="ECO:0000256" key="1">
    <source>
        <dbReference type="ARBA" id="ARBA00004141"/>
    </source>
</evidence>
<sequence length="266" mass="28542">MISLALVTNGILYSLAGVIAGLMSGMVGIGGGVIIVPALLIIFQHVVNLPAPLAIHLASGTSLAIIMLTSQAAVRAHYRQGHILWSVYRRLAVGIFLGTFFGVLLANYLPALWLQRILAVFLLILAARMMFNFKVGQFNPSPLLNKVISFLIGLSSGLLGIGGGIFIVPYLASCGLEMKKILPVSALCIMTVAVVGTIMFMITGLYQANLPAYTTGYIYWPAVLAIAIPSVIGVSWGVKLTYVLSQKQLEYIFIIVLLITSLHLLL</sequence>
<dbReference type="RefSeq" id="WP_115303927.1">
    <property type="nucleotide sequence ID" value="NZ_CAAAHO010000003.1"/>
</dbReference>
<feature type="transmembrane region" description="Helical" evidence="6">
    <location>
        <begin position="147"/>
        <end position="172"/>
    </location>
</feature>
<keyword evidence="4 6" id="KW-1133">Transmembrane helix</keyword>
<feature type="transmembrane region" description="Helical" evidence="6">
    <location>
        <begin position="49"/>
        <end position="70"/>
    </location>
</feature>
<dbReference type="OrthoDB" id="457670at2"/>
<dbReference type="Proteomes" id="UP000254968">
    <property type="component" value="Unassembled WGS sequence"/>
</dbReference>
<dbReference type="InterPro" id="IPR002781">
    <property type="entry name" value="TM_pro_TauE-like"/>
</dbReference>
<proteinExistence type="inferred from homology"/>
<feature type="transmembrane region" description="Helical" evidence="6">
    <location>
        <begin position="248"/>
        <end position="265"/>
    </location>
</feature>
<evidence type="ECO:0000256" key="2">
    <source>
        <dbReference type="ARBA" id="ARBA00009142"/>
    </source>
</evidence>
<organism evidence="7 8">
    <name type="scientific">Legionella beliardensis</name>
    <dbReference type="NCBI Taxonomy" id="91822"/>
    <lineage>
        <taxon>Bacteria</taxon>
        <taxon>Pseudomonadati</taxon>
        <taxon>Pseudomonadota</taxon>
        <taxon>Gammaproteobacteria</taxon>
        <taxon>Legionellales</taxon>
        <taxon>Legionellaceae</taxon>
        <taxon>Legionella</taxon>
    </lineage>
</organism>
<feature type="transmembrane region" description="Helical" evidence="6">
    <location>
        <begin position="184"/>
        <end position="206"/>
    </location>
</feature>
<dbReference type="Pfam" id="PF01925">
    <property type="entry name" value="TauE"/>
    <property type="match status" value="1"/>
</dbReference>
<evidence type="ECO:0000256" key="4">
    <source>
        <dbReference type="ARBA" id="ARBA00022989"/>
    </source>
</evidence>
<feature type="transmembrane region" description="Helical" evidence="6">
    <location>
        <begin position="117"/>
        <end position="135"/>
    </location>
</feature>